<gene>
    <name evidence="2" type="ORF">GWI33_000478</name>
    <name evidence="1" type="ORF">GWI33_000481</name>
</gene>
<evidence type="ECO:0000313" key="1">
    <source>
        <dbReference type="EMBL" id="KAF7264197.1"/>
    </source>
</evidence>
<evidence type="ECO:0000313" key="2">
    <source>
        <dbReference type="EMBL" id="KAF7264200.1"/>
    </source>
</evidence>
<dbReference type="EMBL" id="JAACXV010017947">
    <property type="protein sequence ID" value="KAF7264197.1"/>
    <property type="molecule type" value="Genomic_DNA"/>
</dbReference>
<proteinExistence type="predicted"/>
<name>A0A834HL67_RHYFE</name>
<feature type="non-terminal residue" evidence="1">
    <location>
        <position position="82"/>
    </location>
</feature>
<sequence length="82" mass="8963">VPLYICPPPPPMDEANYSPTEETRLLPGLSSLGATTRASVRVAFEDNWITLRHSPEVDEVPFGRPVDMEALQASGIAQDLKT</sequence>
<evidence type="ECO:0000313" key="3">
    <source>
        <dbReference type="Proteomes" id="UP000625711"/>
    </source>
</evidence>
<protein>
    <submittedName>
        <fullName evidence="1">Uncharacterized protein</fullName>
    </submittedName>
</protein>
<keyword evidence="3" id="KW-1185">Reference proteome</keyword>
<dbReference type="Proteomes" id="UP000625711">
    <property type="component" value="Unassembled WGS sequence"/>
</dbReference>
<reference evidence="1" key="1">
    <citation type="submission" date="2020-08" db="EMBL/GenBank/DDBJ databases">
        <title>Genome sequencing and assembly of the red palm weevil Rhynchophorus ferrugineus.</title>
        <authorList>
            <person name="Dias G.B."/>
            <person name="Bergman C.M."/>
            <person name="Manee M."/>
        </authorList>
    </citation>
    <scope>NUCLEOTIDE SEQUENCE</scope>
    <source>
        <strain evidence="1">AA-2017</strain>
        <tissue evidence="1">Whole larva</tissue>
    </source>
</reference>
<dbReference type="EMBL" id="JAACXV010017945">
    <property type="protein sequence ID" value="KAF7264200.1"/>
    <property type="molecule type" value="Genomic_DNA"/>
</dbReference>
<accession>A0A834HL67</accession>
<organism evidence="1 3">
    <name type="scientific">Rhynchophorus ferrugineus</name>
    <name type="common">Red palm weevil</name>
    <name type="synonym">Curculio ferrugineus</name>
    <dbReference type="NCBI Taxonomy" id="354439"/>
    <lineage>
        <taxon>Eukaryota</taxon>
        <taxon>Metazoa</taxon>
        <taxon>Ecdysozoa</taxon>
        <taxon>Arthropoda</taxon>
        <taxon>Hexapoda</taxon>
        <taxon>Insecta</taxon>
        <taxon>Pterygota</taxon>
        <taxon>Neoptera</taxon>
        <taxon>Endopterygota</taxon>
        <taxon>Coleoptera</taxon>
        <taxon>Polyphaga</taxon>
        <taxon>Cucujiformia</taxon>
        <taxon>Curculionidae</taxon>
        <taxon>Dryophthorinae</taxon>
        <taxon>Rhynchophorus</taxon>
    </lineage>
</organism>
<comment type="caution">
    <text evidence="1">The sequence shown here is derived from an EMBL/GenBank/DDBJ whole genome shotgun (WGS) entry which is preliminary data.</text>
</comment>
<dbReference type="AlphaFoldDB" id="A0A834HL67"/>